<dbReference type="EMBL" id="MDJW01000008">
    <property type="protein sequence ID" value="OUE20398.1"/>
    <property type="molecule type" value="Genomic_DNA"/>
</dbReference>
<dbReference type="NCBIfam" id="NF038151">
    <property type="entry name" value="lanthi_synth_III"/>
    <property type="match status" value="1"/>
</dbReference>
<dbReference type="Gene3D" id="1.50.10.10">
    <property type="match status" value="1"/>
</dbReference>
<dbReference type="AlphaFoldDB" id="A0A251Y8L1"/>
<sequence>MPIMDDLEPYCQAHPHYFAPIEERVDGSARFSTAVPHEWREQRGFEWTSVMRPGSPMPTQGWKIHVSTTLDEADEALRIVAVICVRLDIAFKHLSTRSRLYSRNSKVYPREHAGKFITCYPPENRLEELLGDLEEGLRGFHGPYILSDKKWREAPVFLRYGVFRPYLPTGSDELTATLLAAGDEEYEADERNAYFHVPAWVTPPALLSAWIDDPGDAGAVHDLPFAITSAIQFSNAGGTYRGRVTTTDEPVVVKEARPFGGLDFEFRTATARLEHEHRVLLDLAALDSVSDVVWFGKAWEHDFLASTEHQAVPLNRWVTRRYPLYEDSGTQVLAYLRSATGLLVRLIDAVQEVHAHGWTHQDLHPGNVLVRDDDEDDQPPVFLIDWEGALPADGPATHQTLAAPGFRTKRRMHPVEIDWHGVRQIASYLVTPILIQTELVPDYTHQVRALAADRFRSHPEARAQLERFETLIADLDARVARTGPDDDDEAAGSGPSSRLRLRTPSRSTPGAVAFQEQVLEGIGSLEEDWPYAFRRHPVHVHGLDAYSSGLAYGDDGIDAVVAEARGPATGRRGTDVVIQTEDAELSTSLEVGGRSGLWCGRMGGLFRIALDGDGNRLRRVVDRGLPLWLSGGSGSRVFDQLPGTLLGLLRIADPMRLGDDGRAQGAIISRLGDVAESYLADPERTAPLTSDRPAAGNAPVEQDSGLLYGHLGMAWLFSEAWSQTGDPKWLDRCGTALLHELTGYVLDDATGTMQLTQGQRELPYLSMGSAGFGVVLSELDSSQVPDAVSSAAPLLLAATEAPLSVYPGLFSGYAGLALGNLGLRRFLGRPPRPVEEAVTTLSAFSIQTDAGLVFAGDSGLRLTSDVATGGAGISLALRRLSQGLCDPLPMTRLPRT</sequence>
<dbReference type="SUPFAM" id="SSF158745">
    <property type="entry name" value="LanC-like"/>
    <property type="match status" value="1"/>
</dbReference>
<dbReference type="SUPFAM" id="SSF56112">
    <property type="entry name" value="Protein kinase-like (PK-like)"/>
    <property type="match status" value="1"/>
</dbReference>
<feature type="domain" description="RamC N-terminal" evidence="2">
    <location>
        <begin position="30"/>
        <end position="213"/>
    </location>
</feature>
<organism evidence="3 4">
    <name type="scientific">Clavibacter michiganensis</name>
    <dbReference type="NCBI Taxonomy" id="28447"/>
    <lineage>
        <taxon>Bacteria</taxon>
        <taxon>Bacillati</taxon>
        <taxon>Actinomycetota</taxon>
        <taxon>Actinomycetes</taxon>
        <taxon>Micrococcales</taxon>
        <taxon>Microbacteriaceae</taxon>
        <taxon>Clavibacter</taxon>
    </lineage>
</organism>
<feature type="region of interest" description="Disordered" evidence="1">
    <location>
        <begin position="481"/>
        <end position="508"/>
    </location>
</feature>
<gene>
    <name evidence="3" type="ORF">BFL34_01213</name>
</gene>
<dbReference type="InterPro" id="IPR057929">
    <property type="entry name" value="RamC_N"/>
</dbReference>
<feature type="compositionally biased region" description="Low complexity" evidence="1">
    <location>
        <begin position="492"/>
        <end position="508"/>
    </location>
</feature>
<evidence type="ECO:0000313" key="3">
    <source>
        <dbReference type="EMBL" id="OUE20398.1"/>
    </source>
</evidence>
<dbReference type="GO" id="GO:0005975">
    <property type="term" value="P:carbohydrate metabolic process"/>
    <property type="evidence" value="ECO:0007669"/>
    <property type="project" value="InterPro"/>
</dbReference>
<proteinExistence type="predicted"/>
<evidence type="ECO:0000259" key="2">
    <source>
        <dbReference type="Pfam" id="PF25816"/>
    </source>
</evidence>
<reference evidence="3 4" key="1">
    <citation type="submission" date="2016-08" db="EMBL/GenBank/DDBJ databases">
        <title>Genome sequence of Clavibacter michiganensis spp strain CFBP7494.</title>
        <authorList>
            <person name="Thapa S.P."/>
            <person name="Coaker G."/>
            <person name="Jacques M.-A."/>
        </authorList>
    </citation>
    <scope>NUCLEOTIDE SEQUENCE [LARGE SCALE GENOMIC DNA]</scope>
    <source>
        <strain evidence="3">CFBP7494</strain>
    </source>
</reference>
<evidence type="ECO:0000256" key="1">
    <source>
        <dbReference type="SAM" id="MobiDB-lite"/>
    </source>
</evidence>
<dbReference type="Pfam" id="PF25816">
    <property type="entry name" value="RamC_N"/>
    <property type="match status" value="1"/>
</dbReference>
<protein>
    <recommendedName>
        <fullName evidence="2">RamC N-terminal domain-containing protein</fullName>
    </recommendedName>
</protein>
<comment type="caution">
    <text evidence="3">The sequence shown here is derived from an EMBL/GenBank/DDBJ whole genome shotgun (WGS) entry which is preliminary data.</text>
</comment>
<dbReference type="InterPro" id="IPR012341">
    <property type="entry name" value="6hp_glycosidase-like_sf"/>
</dbReference>
<dbReference type="InterPro" id="IPR053524">
    <property type="entry name" value="Aerial_hyphae_peptide-synth"/>
</dbReference>
<dbReference type="CDD" id="cd04791">
    <property type="entry name" value="LanC_SerThrkinase"/>
    <property type="match status" value="1"/>
</dbReference>
<name>A0A251Y8L1_9MICO</name>
<accession>A0A251Y8L1</accession>
<dbReference type="InterPro" id="IPR011009">
    <property type="entry name" value="Kinase-like_dom_sf"/>
</dbReference>
<dbReference type="InterPro" id="IPR058053">
    <property type="entry name" value="RamC_C"/>
</dbReference>
<dbReference type="Gene3D" id="1.10.510.10">
    <property type="entry name" value="Transferase(Phosphotransferase) domain 1"/>
    <property type="match status" value="1"/>
</dbReference>
<evidence type="ECO:0000313" key="4">
    <source>
        <dbReference type="Proteomes" id="UP000194837"/>
    </source>
</evidence>
<dbReference type="Proteomes" id="UP000194837">
    <property type="component" value="Unassembled WGS sequence"/>
</dbReference>